<reference evidence="4" key="2">
    <citation type="submission" date="2012-11" db="EMBL/GenBank/DDBJ databases">
        <authorList>
            <person name="Kuo A."/>
            <person name="Curtis B.A."/>
            <person name="Tanifuji G."/>
            <person name="Burki F."/>
            <person name="Gruber A."/>
            <person name="Irimia M."/>
            <person name="Maruyama S."/>
            <person name="Arias M.C."/>
            <person name="Ball S.G."/>
            <person name="Gile G.H."/>
            <person name="Hirakawa Y."/>
            <person name="Hopkins J.F."/>
            <person name="Rensing S.A."/>
            <person name="Schmutz J."/>
            <person name="Symeonidi A."/>
            <person name="Elias M."/>
            <person name="Eveleigh R.J."/>
            <person name="Herman E.K."/>
            <person name="Klute M.J."/>
            <person name="Nakayama T."/>
            <person name="Obornik M."/>
            <person name="Reyes-Prieto A."/>
            <person name="Armbrust E.V."/>
            <person name="Aves S.J."/>
            <person name="Beiko R.G."/>
            <person name="Coutinho P."/>
            <person name="Dacks J.B."/>
            <person name="Durnford D.G."/>
            <person name="Fast N.M."/>
            <person name="Green B.R."/>
            <person name="Grisdale C."/>
            <person name="Hempe F."/>
            <person name="Henrissat B."/>
            <person name="Hoppner M.P."/>
            <person name="Ishida K.-I."/>
            <person name="Kim E."/>
            <person name="Koreny L."/>
            <person name="Kroth P.G."/>
            <person name="Liu Y."/>
            <person name="Malik S.-B."/>
            <person name="Maier U.G."/>
            <person name="McRose D."/>
            <person name="Mock T."/>
            <person name="Neilson J.A."/>
            <person name="Onodera N.T."/>
            <person name="Poole A.M."/>
            <person name="Pritham E.J."/>
            <person name="Richards T.A."/>
            <person name="Rocap G."/>
            <person name="Roy S.W."/>
            <person name="Sarai C."/>
            <person name="Schaack S."/>
            <person name="Shirato S."/>
            <person name="Slamovits C.H."/>
            <person name="Spencer D.F."/>
            <person name="Suzuki S."/>
            <person name="Worden A.Z."/>
            <person name="Zauner S."/>
            <person name="Barry K."/>
            <person name="Bell C."/>
            <person name="Bharti A.K."/>
            <person name="Crow J.A."/>
            <person name="Grimwood J."/>
            <person name="Kramer R."/>
            <person name="Lindquist E."/>
            <person name="Lucas S."/>
            <person name="Salamov A."/>
            <person name="McFadden G.I."/>
            <person name="Lane C.E."/>
            <person name="Keeling P.J."/>
            <person name="Gray M.W."/>
            <person name="Grigoriev I.V."/>
            <person name="Archibald J.M."/>
        </authorList>
    </citation>
    <scope>NUCLEOTIDE SEQUENCE</scope>
    <source>
        <strain evidence="4">CCMP2712</strain>
    </source>
</reference>
<name>L1JY09_GUITC</name>
<dbReference type="GeneID" id="17309894"/>
<dbReference type="OrthoDB" id="10681138at2759"/>
<keyword evidence="4" id="KW-1185">Reference proteome</keyword>
<dbReference type="RefSeq" id="XP_005840436.1">
    <property type="nucleotide sequence ID" value="XM_005840379.1"/>
</dbReference>
<organism evidence="2">
    <name type="scientific">Guillardia theta (strain CCMP2712)</name>
    <name type="common">Cryptophyte</name>
    <dbReference type="NCBI Taxonomy" id="905079"/>
    <lineage>
        <taxon>Eukaryota</taxon>
        <taxon>Cryptophyceae</taxon>
        <taxon>Pyrenomonadales</taxon>
        <taxon>Geminigeraceae</taxon>
        <taxon>Guillardia</taxon>
    </lineage>
</organism>
<feature type="compositionally biased region" description="Basic and acidic residues" evidence="1">
    <location>
        <begin position="169"/>
        <end position="191"/>
    </location>
</feature>
<dbReference type="EnsemblProtists" id="EKX53456">
    <property type="protein sequence ID" value="EKX53456"/>
    <property type="gene ID" value="GUITHDRAFT_101157"/>
</dbReference>
<evidence type="ECO:0000256" key="1">
    <source>
        <dbReference type="SAM" id="MobiDB-lite"/>
    </source>
</evidence>
<feature type="compositionally biased region" description="Polar residues" evidence="1">
    <location>
        <begin position="150"/>
        <end position="164"/>
    </location>
</feature>
<evidence type="ECO:0000313" key="2">
    <source>
        <dbReference type="EMBL" id="EKX53456.1"/>
    </source>
</evidence>
<reference evidence="2 4" key="1">
    <citation type="journal article" date="2012" name="Nature">
        <title>Algal genomes reveal evolutionary mosaicism and the fate of nucleomorphs.</title>
        <authorList>
            <consortium name="DOE Joint Genome Institute"/>
            <person name="Curtis B.A."/>
            <person name="Tanifuji G."/>
            <person name="Burki F."/>
            <person name="Gruber A."/>
            <person name="Irimia M."/>
            <person name="Maruyama S."/>
            <person name="Arias M.C."/>
            <person name="Ball S.G."/>
            <person name="Gile G.H."/>
            <person name="Hirakawa Y."/>
            <person name="Hopkins J.F."/>
            <person name="Kuo A."/>
            <person name="Rensing S.A."/>
            <person name="Schmutz J."/>
            <person name="Symeonidi A."/>
            <person name="Elias M."/>
            <person name="Eveleigh R.J."/>
            <person name="Herman E.K."/>
            <person name="Klute M.J."/>
            <person name="Nakayama T."/>
            <person name="Obornik M."/>
            <person name="Reyes-Prieto A."/>
            <person name="Armbrust E.V."/>
            <person name="Aves S.J."/>
            <person name="Beiko R.G."/>
            <person name="Coutinho P."/>
            <person name="Dacks J.B."/>
            <person name="Durnford D.G."/>
            <person name="Fast N.M."/>
            <person name="Green B.R."/>
            <person name="Grisdale C.J."/>
            <person name="Hempel F."/>
            <person name="Henrissat B."/>
            <person name="Hoppner M.P."/>
            <person name="Ishida K."/>
            <person name="Kim E."/>
            <person name="Koreny L."/>
            <person name="Kroth P.G."/>
            <person name="Liu Y."/>
            <person name="Malik S.B."/>
            <person name="Maier U.G."/>
            <person name="McRose D."/>
            <person name="Mock T."/>
            <person name="Neilson J.A."/>
            <person name="Onodera N.T."/>
            <person name="Poole A.M."/>
            <person name="Pritham E.J."/>
            <person name="Richards T.A."/>
            <person name="Rocap G."/>
            <person name="Roy S.W."/>
            <person name="Sarai C."/>
            <person name="Schaack S."/>
            <person name="Shirato S."/>
            <person name="Slamovits C.H."/>
            <person name="Spencer D.F."/>
            <person name="Suzuki S."/>
            <person name="Worden A.Z."/>
            <person name="Zauner S."/>
            <person name="Barry K."/>
            <person name="Bell C."/>
            <person name="Bharti A.K."/>
            <person name="Crow J.A."/>
            <person name="Grimwood J."/>
            <person name="Kramer R."/>
            <person name="Lindquist E."/>
            <person name="Lucas S."/>
            <person name="Salamov A."/>
            <person name="McFadden G.I."/>
            <person name="Lane C.E."/>
            <person name="Keeling P.J."/>
            <person name="Gray M.W."/>
            <person name="Grigoriev I.V."/>
            <person name="Archibald J.M."/>
        </authorList>
    </citation>
    <scope>NUCLEOTIDE SEQUENCE</scope>
    <source>
        <strain evidence="2 4">CCMP2712</strain>
    </source>
</reference>
<reference evidence="3" key="3">
    <citation type="submission" date="2016-03" db="UniProtKB">
        <authorList>
            <consortium name="EnsemblProtists"/>
        </authorList>
    </citation>
    <scope>IDENTIFICATION</scope>
</reference>
<dbReference type="EMBL" id="JH992970">
    <property type="protein sequence ID" value="EKX53456.1"/>
    <property type="molecule type" value="Genomic_DNA"/>
</dbReference>
<dbReference type="AlphaFoldDB" id="L1JY09"/>
<dbReference type="PaxDb" id="55529-EKX53456"/>
<accession>L1JY09</accession>
<evidence type="ECO:0000313" key="4">
    <source>
        <dbReference type="Proteomes" id="UP000011087"/>
    </source>
</evidence>
<feature type="compositionally biased region" description="Low complexity" evidence="1">
    <location>
        <begin position="129"/>
        <end position="140"/>
    </location>
</feature>
<dbReference type="KEGG" id="gtt:GUITHDRAFT_101157"/>
<protein>
    <submittedName>
        <fullName evidence="2 3">Uncharacterized protein</fullName>
    </submittedName>
</protein>
<evidence type="ECO:0000313" key="3">
    <source>
        <dbReference type="EnsemblProtists" id="EKX53456"/>
    </source>
</evidence>
<sequence length="429" mass="47512">MDERQSLVQMFEKNSNRTLTDDSEIPRKIHQLALAKGRTDIATSIANAFPAVKSFATPQLYGQAAPQPQRSSIMPAQQYRQTPGAAPVQPMASGHALGFQQSQGAMQGGGYQPPTNLGQQMHHGLQPYQQQSVTSAASSTLPAAGLPHTTGLTHQGHTDTSIPANQEAGKADDANAGKKDKENEAENAAKKAKVDYDVHWRRKFLTSRICSQEATKEEFNTDILNNMDLEREQAVLESVYQYKPSTKFLCNDVPFLNYEKVDGDRSGPLINRMKQIVGGHEQAIQQVENSAIDLLSVACEMHIRTMCHRLFDLYQHRKGRHTPTLHFHQEPEGDIEPGCHANWEEQVKERRGVKAAAQHDGSAMEGAGGEAAGGEERSGRRSIDLLDILYVLERERGAGLKKILHRNYARVDPALLDLRVGKRRRTSAE</sequence>
<feature type="region of interest" description="Disordered" evidence="1">
    <location>
        <begin position="105"/>
        <end position="191"/>
    </location>
</feature>
<proteinExistence type="predicted"/>
<dbReference type="Proteomes" id="UP000011087">
    <property type="component" value="Unassembled WGS sequence"/>
</dbReference>
<gene>
    <name evidence="2" type="ORF">GUITHDRAFT_101157</name>
</gene>
<dbReference type="HOGENOM" id="CLU_640064_0_0_1"/>